<dbReference type="EMBL" id="MU001495">
    <property type="protein sequence ID" value="KAF2448764.1"/>
    <property type="molecule type" value="Genomic_DNA"/>
</dbReference>
<evidence type="ECO:0000313" key="7">
    <source>
        <dbReference type="Proteomes" id="UP000799764"/>
    </source>
</evidence>
<reference evidence="6" key="1">
    <citation type="journal article" date="2020" name="Stud. Mycol.">
        <title>101 Dothideomycetes genomes: a test case for predicting lifestyles and emergence of pathogens.</title>
        <authorList>
            <person name="Haridas S."/>
            <person name="Albert R."/>
            <person name="Binder M."/>
            <person name="Bloem J."/>
            <person name="Labutti K."/>
            <person name="Salamov A."/>
            <person name="Andreopoulos B."/>
            <person name="Baker S."/>
            <person name="Barry K."/>
            <person name="Bills G."/>
            <person name="Bluhm B."/>
            <person name="Cannon C."/>
            <person name="Castanera R."/>
            <person name="Culley D."/>
            <person name="Daum C."/>
            <person name="Ezra D."/>
            <person name="Gonzalez J."/>
            <person name="Henrissat B."/>
            <person name="Kuo A."/>
            <person name="Liang C."/>
            <person name="Lipzen A."/>
            <person name="Lutzoni F."/>
            <person name="Magnuson J."/>
            <person name="Mondo S."/>
            <person name="Nolan M."/>
            <person name="Ohm R."/>
            <person name="Pangilinan J."/>
            <person name="Park H.-J."/>
            <person name="Ramirez L."/>
            <person name="Alfaro M."/>
            <person name="Sun H."/>
            <person name="Tritt A."/>
            <person name="Yoshinaga Y."/>
            <person name="Zwiers L.-H."/>
            <person name="Turgeon B."/>
            <person name="Goodwin S."/>
            <person name="Spatafora J."/>
            <person name="Crous P."/>
            <person name="Grigoriev I."/>
        </authorList>
    </citation>
    <scope>NUCLEOTIDE SEQUENCE</scope>
    <source>
        <strain evidence="6">CBS 690.94</strain>
    </source>
</reference>
<keyword evidence="2" id="KW-0378">Hydrolase</keyword>
<dbReference type="InterPro" id="IPR029058">
    <property type="entry name" value="AB_hydrolase_fold"/>
</dbReference>
<sequence length="393" mass="42723">MHVPNALASLLPLSLLAAAVKLPAPSGPYNVGFTQHIFNHTTPNDPTPGPGNIYLTSIYYPTRATPGPNTSVPYFDPTSARIWGEVFNILPADLESLETTLQWQAPLLTAEEDVDKVKTWPTLVFSPGGGMNAGYSTSLLSELASQGYTVLALDHPGEAPYLSLPYGNPGVVGWDIYMPYSDELIVEIYEFRRADMLALLCPNGYPALVELNGAYFNTEAYGAFGHSTGAAAATGAMDRRDSIVAGFNIDGGLFGDSVNASLHGRPYFMTMNPNHFAQDADTWPAFAERYYNESKIAPGWLDWTTVEGSAHLAFSDIPLWVELLPQIPNSTAQVNLGNVTGSRMDALLKTYTGAFWEFVRGGQYNATLLDGEVEEWPEVVFDAKVRSNGTQGY</sequence>
<keyword evidence="3" id="KW-0442">Lipid degradation</keyword>
<dbReference type="EC" id="3.1.1.47" evidence="1"/>
<protein>
    <recommendedName>
        <fullName evidence="1">1-alkyl-2-acetylglycerophosphocholine esterase</fullName>
        <ecNumber evidence="1">3.1.1.47</ecNumber>
    </recommendedName>
</protein>
<comment type="caution">
    <text evidence="6">The sequence shown here is derived from an EMBL/GenBank/DDBJ whole genome shotgun (WGS) entry which is preliminary data.</text>
</comment>
<organism evidence="6 7">
    <name type="scientific">Karstenula rhodostoma CBS 690.94</name>
    <dbReference type="NCBI Taxonomy" id="1392251"/>
    <lineage>
        <taxon>Eukaryota</taxon>
        <taxon>Fungi</taxon>
        <taxon>Dikarya</taxon>
        <taxon>Ascomycota</taxon>
        <taxon>Pezizomycotina</taxon>
        <taxon>Dothideomycetes</taxon>
        <taxon>Pleosporomycetidae</taxon>
        <taxon>Pleosporales</taxon>
        <taxon>Massarineae</taxon>
        <taxon>Didymosphaeriaceae</taxon>
        <taxon>Karstenula</taxon>
    </lineage>
</organism>
<dbReference type="PANTHER" id="PTHR10272:SF0">
    <property type="entry name" value="PLATELET-ACTIVATING FACTOR ACETYLHYDROLASE"/>
    <property type="match status" value="1"/>
</dbReference>
<dbReference type="Gene3D" id="3.40.50.1820">
    <property type="entry name" value="alpha/beta hydrolase"/>
    <property type="match status" value="1"/>
</dbReference>
<dbReference type="GO" id="GO:0016042">
    <property type="term" value="P:lipid catabolic process"/>
    <property type="evidence" value="ECO:0007669"/>
    <property type="project" value="UniProtKB-KW"/>
</dbReference>
<dbReference type="Proteomes" id="UP000799764">
    <property type="component" value="Unassembled WGS sequence"/>
</dbReference>
<gene>
    <name evidence="6" type="ORF">P171DRAFT_428783</name>
</gene>
<evidence type="ECO:0000256" key="1">
    <source>
        <dbReference type="ARBA" id="ARBA00013201"/>
    </source>
</evidence>
<feature type="chain" id="PRO_5040300044" description="1-alkyl-2-acetylglycerophosphocholine esterase" evidence="5">
    <location>
        <begin position="20"/>
        <end position="393"/>
    </location>
</feature>
<dbReference type="OrthoDB" id="2363873at2759"/>
<evidence type="ECO:0000256" key="5">
    <source>
        <dbReference type="SAM" id="SignalP"/>
    </source>
</evidence>
<keyword evidence="5" id="KW-0732">Signal</keyword>
<dbReference type="AlphaFoldDB" id="A0A9P4PP80"/>
<evidence type="ECO:0000256" key="3">
    <source>
        <dbReference type="ARBA" id="ARBA00022963"/>
    </source>
</evidence>
<dbReference type="SUPFAM" id="SSF53474">
    <property type="entry name" value="alpha/beta-Hydrolases"/>
    <property type="match status" value="1"/>
</dbReference>
<accession>A0A9P4PP80</accession>
<keyword evidence="4" id="KW-0443">Lipid metabolism</keyword>
<keyword evidence="7" id="KW-1185">Reference proteome</keyword>
<evidence type="ECO:0000256" key="4">
    <source>
        <dbReference type="ARBA" id="ARBA00023098"/>
    </source>
</evidence>
<dbReference type="PANTHER" id="PTHR10272">
    <property type="entry name" value="PLATELET-ACTIVATING FACTOR ACETYLHYDROLASE"/>
    <property type="match status" value="1"/>
</dbReference>
<evidence type="ECO:0000313" key="6">
    <source>
        <dbReference type="EMBL" id="KAF2448764.1"/>
    </source>
</evidence>
<feature type="signal peptide" evidence="5">
    <location>
        <begin position="1"/>
        <end position="19"/>
    </location>
</feature>
<dbReference type="Pfam" id="PF03403">
    <property type="entry name" value="PAF-AH_p_II"/>
    <property type="match status" value="1"/>
</dbReference>
<evidence type="ECO:0000256" key="2">
    <source>
        <dbReference type="ARBA" id="ARBA00022801"/>
    </source>
</evidence>
<dbReference type="GO" id="GO:0003847">
    <property type="term" value="F:1-alkyl-2-acetylglycerophosphocholine esterase activity"/>
    <property type="evidence" value="ECO:0007669"/>
    <property type="project" value="UniProtKB-EC"/>
</dbReference>
<proteinExistence type="predicted"/>
<name>A0A9P4PP80_9PLEO</name>